<evidence type="ECO:0000259" key="1">
    <source>
        <dbReference type="PROSITE" id="PS50011"/>
    </source>
</evidence>
<dbReference type="InterPro" id="IPR008266">
    <property type="entry name" value="Tyr_kinase_AS"/>
</dbReference>
<proteinExistence type="predicted"/>
<evidence type="ECO:0000313" key="2">
    <source>
        <dbReference type="EMBL" id="CUA74667.1"/>
    </source>
</evidence>
<dbReference type="PANTHER" id="PTHR44329">
    <property type="entry name" value="SERINE/THREONINE-PROTEIN KINASE TNNI3K-RELATED"/>
    <property type="match status" value="1"/>
</dbReference>
<dbReference type="Pfam" id="PF00069">
    <property type="entry name" value="Pkinase"/>
    <property type="match status" value="1"/>
</dbReference>
<accession>A0A0K6G7R7</accession>
<evidence type="ECO:0000313" key="3">
    <source>
        <dbReference type="Proteomes" id="UP000044841"/>
    </source>
</evidence>
<dbReference type="InterPro" id="IPR011009">
    <property type="entry name" value="Kinase-like_dom_sf"/>
</dbReference>
<keyword evidence="3" id="KW-1185">Reference proteome</keyword>
<reference evidence="2 3" key="1">
    <citation type="submission" date="2015-07" db="EMBL/GenBank/DDBJ databases">
        <authorList>
            <person name="Noorani M."/>
        </authorList>
    </citation>
    <scope>NUCLEOTIDE SEQUENCE [LARGE SCALE GENOMIC DNA]</scope>
    <source>
        <strain evidence="2">BBA 69670</strain>
    </source>
</reference>
<name>A0A0K6G7R7_9AGAM</name>
<gene>
    <name evidence="2" type="ORF">RSOLAG22IIIB_11389</name>
</gene>
<protein>
    <recommendedName>
        <fullName evidence="1">Protein kinase domain-containing protein</fullName>
    </recommendedName>
</protein>
<dbReference type="PROSITE" id="PS50011">
    <property type="entry name" value="PROTEIN_KINASE_DOM"/>
    <property type="match status" value="1"/>
</dbReference>
<dbReference type="PROSITE" id="PS00109">
    <property type="entry name" value="PROTEIN_KINASE_TYR"/>
    <property type="match status" value="1"/>
</dbReference>
<dbReference type="InterPro" id="IPR000719">
    <property type="entry name" value="Prot_kinase_dom"/>
</dbReference>
<organism evidence="2 3">
    <name type="scientific">Rhizoctonia solani</name>
    <dbReference type="NCBI Taxonomy" id="456999"/>
    <lineage>
        <taxon>Eukaryota</taxon>
        <taxon>Fungi</taxon>
        <taxon>Dikarya</taxon>
        <taxon>Basidiomycota</taxon>
        <taxon>Agaricomycotina</taxon>
        <taxon>Agaricomycetes</taxon>
        <taxon>Cantharellales</taxon>
        <taxon>Ceratobasidiaceae</taxon>
        <taxon>Rhizoctonia</taxon>
    </lineage>
</organism>
<dbReference type="GO" id="GO:0004674">
    <property type="term" value="F:protein serine/threonine kinase activity"/>
    <property type="evidence" value="ECO:0007669"/>
    <property type="project" value="TreeGrafter"/>
</dbReference>
<sequence length="428" mass="46250">MRVLHGLIIPKDHPTAAIISDTPLSSPDSDIFFDALDYCQDIGTESLDAPTVASVSQAPISQAERGYSHGNSKSAALVKTYFAHLDGNTGITGSQEVPRISGATDDFINDSNSNPKETSGNVVLLQELDTESQLRPTLISRTTSIDEVVEFLIGKNCNDITRELDFGRCSVYPFSRGGFGMVHKGVLHRGETVAIKCVEASGSWGAWTPQPKSLKHTAHEIYTWSRCKHPGIIPFLGFARHGECILLISPWMDNGSLADYIERYPRCNRFRLSMELTSALVYIHDMGMVHGDIRVDNILISGNGSVQLGDFGSATLPQDATVRFTQTGVKGYLRFMAPELLTGASNMCTIESDIYALGMIVWAAAVDGGAAYPEADLPGRKGKNDIVIGAICRAFESATEGISRRALFGKIQQASFSVSGVIKLIVGA</sequence>
<dbReference type="InterPro" id="IPR051681">
    <property type="entry name" value="Ser/Thr_Kinases-Pseudokinases"/>
</dbReference>
<dbReference type="GO" id="GO:0005524">
    <property type="term" value="F:ATP binding"/>
    <property type="evidence" value="ECO:0007669"/>
    <property type="project" value="InterPro"/>
</dbReference>
<dbReference type="Proteomes" id="UP000044841">
    <property type="component" value="Unassembled WGS sequence"/>
</dbReference>
<dbReference type="CDD" id="cd00180">
    <property type="entry name" value="PKc"/>
    <property type="match status" value="1"/>
</dbReference>
<dbReference type="AlphaFoldDB" id="A0A0K6G7R7"/>
<dbReference type="SUPFAM" id="SSF56112">
    <property type="entry name" value="Protein kinase-like (PK-like)"/>
    <property type="match status" value="1"/>
</dbReference>
<dbReference type="Gene3D" id="1.10.510.10">
    <property type="entry name" value="Transferase(Phosphotransferase) domain 1"/>
    <property type="match status" value="1"/>
</dbReference>
<feature type="domain" description="Protein kinase" evidence="1">
    <location>
        <begin position="168"/>
        <end position="428"/>
    </location>
</feature>
<dbReference type="EMBL" id="CYGV01001474">
    <property type="protein sequence ID" value="CUA74667.1"/>
    <property type="molecule type" value="Genomic_DNA"/>
</dbReference>